<keyword evidence="1" id="KW-1133">Transmembrane helix</keyword>
<sequence length="176" mass="19552">MNNLPDSVYVVLATGLTTIAAAVVTTIVTQFFLARAEAKKAVREDTREAKKQQTEWLSKQREIKALKLGELWLAVDLARERLADAGIQSQTGDQILPPPPKDSAASATSAAFSIALLHFPELRPLVYALHAETAKYETGLWFHRLEDEDAMLDRWSAIRTELADAVETASRNLQQH</sequence>
<evidence type="ECO:0000313" key="3">
    <source>
        <dbReference type="Proteomes" id="UP000544134"/>
    </source>
</evidence>
<proteinExistence type="predicted"/>
<evidence type="ECO:0000256" key="1">
    <source>
        <dbReference type="SAM" id="Phobius"/>
    </source>
</evidence>
<dbReference type="AlphaFoldDB" id="A0A848IM27"/>
<protein>
    <submittedName>
        <fullName evidence="2">Uncharacterized protein</fullName>
    </submittedName>
</protein>
<organism evidence="2 3">
    <name type="scientific">Paraburkholderia polaris</name>
    <dbReference type="NCBI Taxonomy" id="2728848"/>
    <lineage>
        <taxon>Bacteria</taxon>
        <taxon>Pseudomonadati</taxon>
        <taxon>Pseudomonadota</taxon>
        <taxon>Betaproteobacteria</taxon>
        <taxon>Burkholderiales</taxon>
        <taxon>Burkholderiaceae</taxon>
        <taxon>Paraburkholderia</taxon>
    </lineage>
</organism>
<keyword evidence="1" id="KW-0812">Transmembrane</keyword>
<keyword evidence="1" id="KW-0472">Membrane</keyword>
<accession>A0A848IM27</accession>
<feature type="transmembrane region" description="Helical" evidence="1">
    <location>
        <begin position="12"/>
        <end position="33"/>
    </location>
</feature>
<reference evidence="2 3" key="1">
    <citation type="submission" date="2020-04" db="EMBL/GenBank/DDBJ databases">
        <title>Paraburkholderia sp. RP-4-7 isolated from soil.</title>
        <authorList>
            <person name="Dahal R.H."/>
        </authorList>
    </citation>
    <scope>NUCLEOTIDE SEQUENCE [LARGE SCALE GENOMIC DNA]</scope>
    <source>
        <strain evidence="2 3">RP-4-7</strain>
    </source>
</reference>
<dbReference type="EMBL" id="JABBGJ010000022">
    <property type="protein sequence ID" value="NMM00347.1"/>
    <property type="molecule type" value="Genomic_DNA"/>
</dbReference>
<name>A0A848IM27_9BURK</name>
<comment type="caution">
    <text evidence="2">The sequence shown here is derived from an EMBL/GenBank/DDBJ whole genome shotgun (WGS) entry which is preliminary data.</text>
</comment>
<gene>
    <name evidence="2" type="ORF">HHL24_20690</name>
</gene>
<dbReference type="RefSeq" id="WP_169487282.1">
    <property type="nucleotide sequence ID" value="NZ_JABBGJ010000022.1"/>
</dbReference>
<evidence type="ECO:0000313" key="2">
    <source>
        <dbReference type="EMBL" id="NMM00347.1"/>
    </source>
</evidence>
<keyword evidence="3" id="KW-1185">Reference proteome</keyword>
<dbReference type="Proteomes" id="UP000544134">
    <property type="component" value="Unassembled WGS sequence"/>
</dbReference>